<gene>
    <name evidence="1" type="ORF">HNP52_000346</name>
</gene>
<reference evidence="1 2" key="1">
    <citation type="submission" date="2020-08" db="EMBL/GenBank/DDBJ databases">
        <title>Functional genomics of gut bacteria from endangered species of beetles.</title>
        <authorList>
            <person name="Carlos-Shanley C."/>
        </authorList>
    </citation>
    <scope>NUCLEOTIDE SEQUENCE [LARGE SCALE GENOMIC DNA]</scope>
    <source>
        <strain evidence="1 2">S00224</strain>
    </source>
</reference>
<dbReference type="RefSeq" id="WP_184161616.1">
    <property type="nucleotide sequence ID" value="NZ_JACHLN010000001.1"/>
</dbReference>
<dbReference type="Pfam" id="PF18906">
    <property type="entry name" value="Phage_tube_2"/>
    <property type="match status" value="1"/>
</dbReference>
<dbReference type="Proteomes" id="UP000575241">
    <property type="component" value="Unassembled WGS sequence"/>
</dbReference>
<comment type="caution">
    <text evidence="1">The sequence shown here is derived from an EMBL/GenBank/DDBJ whole genome shotgun (WGS) entry which is preliminary data.</text>
</comment>
<dbReference type="AlphaFoldDB" id="A0A7W7JYW2"/>
<keyword evidence="2" id="KW-1185">Reference proteome</keyword>
<dbReference type="EMBL" id="JACHLN010000001">
    <property type="protein sequence ID" value="MBB4837295.1"/>
    <property type="molecule type" value="Genomic_DNA"/>
</dbReference>
<evidence type="ECO:0000313" key="1">
    <source>
        <dbReference type="EMBL" id="MBB4837295.1"/>
    </source>
</evidence>
<accession>A0A7W7JYW2</accession>
<protein>
    <submittedName>
        <fullName evidence="1">Uncharacterized protein</fullName>
    </submittedName>
</protein>
<organism evidence="1 2">
    <name type="scientific">Sphingomonas kyeonggiensis</name>
    <dbReference type="NCBI Taxonomy" id="1268553"/>
    <lineage>
        <taxon>Bacteria</taxon>
        <taxon>Pseudomonadati</taxon>
        <taxon>Pseudomonadota</taxon>
        <taxon>Alphaproteobacteria</taxon>
        <taxon>Sphingomonadales</taxon>
        <taxon>Sphingomonadaceae</taxon>
        <taxon>Sphingomonas</taxon>
    </lineage>
</organism>
<evidence type="ECO:0000313" key="2">
    <source>
        <dbReference type="Proteomes" id="UP000575241"/>
    </source>
</evidence>
<dbReference type="InterPro" id="IPR044000">
    <property type="entry name" value="Phage_tube_2"/>
</dbReference>
<proteinExistence type="predicted"/>
<name>A0A7W7JYW2_9SPHN</name>
<sequence>MALTPTTRARGSNAKVIGCFETTPGTVPANNAGWGTIPLVSHSLGEERPLIESDLLGQGREMQDPITDVATDDGDIVVPVDVRNFGRWLKLFFGAPVTTGDAEDGYAHIFTSGAAALPSMSIEVGSPEVPAFTVNRGARGNQLRISMARSGLLNATCSLICIGETDPVNASVGPVGPAALAVTRFAQATGFVNKDGAALGSVVAADLTYSNNLEKVETIQADGRIEDSDPGMAQISGSITVKFADTALLAAATAGLPIDVEFGWTKGEFSLVFRVERLFLPKAKRPITGPNGIQAQFNFQASAPAGGHCCVATLENDVATY</sequence>